<dbReference type="InterPro" id="IPR050131">
    <property type="entry name" value="Peptidase_S8_subtilisin-like"/>
</dbReference>
<dbReference type="InterPro" id="IPR015500">
    <property type="entry name" value="Peptidase_S8_subtilisin-rel"/>
</dbReference>
<keyword evidence="2 5" id="KW-0645">Protease</keyword>
<proteinExistence type="inferred from homology"/>
<dbReference type="GO" id="GO:0006508">
    <property type="term" value="P:proteolysis"/>
    <property type="evidence" value="ECO:0007669"/>
    <property type="project" value="UniProtKB-KW"/>
</dbReference>
<dbReference type="Gene3D" id="3.40.50.200">
    <property type="entry name" value="Peptidase S8/S53 domain"/>
    <property type="match status" value="2"/>
</dbReference>
<protein>
    <submittedName>
        <fullName evidence="9">Serine protease AprX</fullName>
        <ecNumber evidence="9">3.4.21.-</ecNumber>
    </submittedName>
</protein>
<dbReference type="InterPro" id="IPR023827">
    <property type="entry name" value="Peptidase_S8_Asp-AS"/>
</dbReference>
<evidence type="ECO:0000259" key="8">
    <source>
        <dbReference type="Pfam" id="PF00082"/>
    </source>
</evidence>
<organism evidence="9 10">
    <name type="scientific">Gimesia maris</name>
    <dbReference type="NCBI Taxonomy" id="122"/>
    <lineage>
        <taxon>Bacteria</taxon>
        <taxon>Pseudomonadati</taxon>
        <taxon>Planctomycetota</taxon>
        <taxon>Planctomycetia</taxon>
        <taxon>Planctomycetales</taxon>
        <taxon>Planctomycetaceae</taxon>
        <taxon>Gimesia</taxon>
    </lineage>
</organism>
<dbReference type="InterPro" id="IPR022398">
    <property type="entry name" value="Peptidase_S8_His-AS"/>
</dbReference>
<dbReference type="Pfam" id="PF00082">
    <property type="entry name" value="Peptidase_S8"/>
    <property type="match status" value="1"/>
</dbReference>
<dbReference type="PROSITE" id="PS00138">
    <property type="entry name" value="SUBTILASE_SER"/>
    <property type="match status" value="1"/>
</dbReference>
<dbReference type="SUPFAM" id="SSF52743">
    <property type="entry name" value="Subtilisin-like"/>
    <property type="match status" value="1"/>
</dbReference>
<evidence type="ECO:0000256" key="5">
    <source>
        <dbReference type="PROSITE-ProRule" id="PRU01240"/>
    </source>
</evidence>
<dbReference type="PROSITE" id="PS51892">
    <property type="entry name" value="SUBTILASE"/>
    <property type="match status" value="1"/>
</dbReference>
<evidence type="ECO:0000256" key="4">
    <source>
        <dbReference type="ARBA" id="ARBA00022825"/>
    </source>
</evidence>
<dbReference type="PANTHER" id="PTHR43806">
    <property type="entry name" value="PEPTIDASE S8"/>
    <property type="match status" value="1"/>
</dbReference>
<dbReference type="InterPro" id="IPR000209">
    <property type="entry name" value="Peptidase_S8/S53_dom"/>
</dbReference>
<evidence type="ECO:0000256" key="2">
    <source>
        <dbReference type="ARBA" id="ARBA00022670"/>
    </source>
</evidence>
<keyword evidence="7" id="KW-0732">Signal</keyword>
<dbReference type="InterPro" id="IPR036852">
    <property type="entry name" value="Peptidase_S8/S53_dom_sf"/>
</dbReference>
<evidence type="ECO:0000313" key="9">
    <source>
        <dbReference type="EMBL" id="QEG18912.1"/>
    </source>
</evidence>
<dbReference type="RefSeq" id="WP_149303295.1">
    <property type="nucleotide sequence ID" value="NZ_CP042910.1"/>
</dbReference>
<evidence type="ECO:0000256" key="7">
    <source>
        <dbReference type="SAM" id="SignalP"/>
    </source>
</evidence>
<keyword evidence="3 5" id="KW-0378">Hydrolase</keyword>
<evidence type="ECO:0000256" key="3">
    <source>
        <dbReference type="ARBA" id="ARBA00022801"/>
    </source>
</evidence>
<keyword evidence="4 5" id="KW-0720">Serine protease</keyword>
<dbReference type="EC" id="3.4.21.-" evidence="9"/>
<reference evidence="9 10" key="1">
    <citation type="submission" date="2019-08" db="EMBL/GenBank/DDBJ databases">
        <title>Deep-cultivation of Planctomycetes and their phenomic and genomic characterization uncovers novel biology.</title>
        <authorList>
            <person name="Wiegand S."/>
            <person name="Jogler M."/>
            <person name="Boedeker C."/>
            <person name="Pinto D."/>
            <person name="Vollmers J."/>
            <person name="Rivas-Marin E."/>
            <person name="Kohn T."/>
            <person name="Peeters S.H."/>
            <person name="Heuer A."/>
            <person name="Rast P."/>
            <person name="Oberbeckmann S."/>
            <person name="Bunk B."/>
            <person name="Jeske O."/>
            <person name="Meyerdierks A."/>
            <person name="Storesund J.E."/>
            <person name="Kallscheuer N."/>
            <person name="Luecker S."/>
            <person name="Lage O.M."/>
            <person name="Pohl T."/>
            <person name="Merkel B.J."/>
            <person name="Hornburger P."/>
            <person name="Mueller R.-W."/>
            <person name="Bruemmer F."/>
            <person name="Labrenz M."/>
            <person name="Spormann A.M."/>
            <person name="Op den Camp H."/>
            <person name="Overmann J."/>
            <person name="Amann R."/>
            <person name="Jetten M.S.M."/>
            <person name="Mascher T."/>
            <person name="Medema M.H."/>
            <person name="Devos D.P."/>
            <person name="Kaster A.-K."/>
            <person name="Ovreas L."/>
            <person name="Rohde M."/>
            <person name="Galperin M.Y."/>
            <person name="Jogler C."/>
        </authorList>
    </citation>
    <scope>NUCLEOTIDE SEQUENCE [LARGE SCALE GENOMIC DNA]</scope>
    <source>
        <strain evidence="9 10">DSM 8797</strain>
    </source>
</reference>
<feature type="signal peptide" evidence="7">
    <location>
        <begin position="1"/>
        <end position="20"/>
    </location>
</feature>
<dbReference type="Proteomes" id="UP000322887">
    <property type="component" value="Chromosome"/>
</dbReference>
<comment type="similarity">
    <text evidence="1 5 6">Belongs to the peptidase S8 family.</text>
</comment>
<name>A0ABX5YTL4_9PLAN</name>
<sequence length="1247" mass="137056">MNRLYRYNLLRSCLVMICLAYWISPGLQPASAQMKEELCDCSPELTLLLRVNDVRRTADLVTKAGGKILYDPNLGIGNDIPFLVVNLPPTKLNDKKFIDSLKLPSGVMEEIIPSKIVPQAEPAIDSAGSDSTSSAELQVAPEADFDSLYVPLDDIKVPALRKRVAGKGLGEDTIVAIIDTGIDTSHPVFQDRVIFWNDATREGRSPLTRSRQLDGKIELEHNKFVALPEKIKENEYVFSGYIDEKKLGFQQGDLWTTLGKEGVDINRNGTKDDKLLVVVGIIPNPELAKLEEASKKAAEERKAAAAKDEPIPAEKPDLEKRDLTKEYALAFVDVDMDGKFSKEEADTPIMDFNSARKMQREDLKPPYQIMLEFPSRTKRIAYPLLFRPNAKKQVTEITVAFDQQSHGTHVAGIVAGSGLQIEGAAPKAQLMAIKVCSGRSCTDQAILRGIVSAFFNPQGYVPDVVNISLGSHEGYVKRPLSILIQDLSAKFGTTFFISASNDGPGYRTINGLGGSSPAVFVGAHVSANTLREHYRLAEGVNAPEHGLLYFSSLGPSYTGEMRPNVVAPGSALSSTPLNSDGSSMFNGTSMSSPIAAGAAAAMLSLIKADKEYAKVLERQEKKIEAIRKKSSDSKYSLTSLALSMRLALENSALRMKGFTYAQQGAGLIDIDKAYPEFLRLANLTLEPKKQTAEFSINHYSKFNRLYDRSNNIEAHKRVDLDLNIDGEVSDQGSLLLKNTPAIVKLEKVEVQDSDGNVTILDVNGKNDKVPFSIALPGKEEAQGNQISLVLSNSSKSYFYSTRKRDLMERGKTYLAYYTVTQHGEREFSFLDVVHKPIELSDLNTEVSLPSLNLQDSERVAAFVVPQKTISAGAYHRYPIAVTRRDSSLTVMLGFVASSSGRLLVSVFNPEGEEIGYRVIQQTAQLGGDRSNASLTVSTKDEGIHEVVVSTFSGNWLNESKYDLLIEAQRFRVSTDELKLATVDSGKEADKLITFSNSSNQVKSMSASLGGFTRIVPQDNFPILANYRTFRKLDIPEWRPESGESQTTSVRLTFPPDDKKYEGFSGRIDHRLYKKGPDGKMVEAHKGMFFGRGKSFNNIPRPEPGKPYETLYAAVDTYFTVPNDESLKDSQGTITLDAAFPGIPVKMDGSIDLKILTVGRPDVYILQIKGPQRLIDASAAKTKHSNASEAILEIPTQINGISKIKVTLPVTVTPDVKSTLAKQLIRSTIRISTSDSRISDSIPIEITQ</sequence>
<feature type="active site" description="Charge relay system" evidence="5">
    <location>
        <position position="589"/>
    </location>
</feature>
<dbReference type="InterPro" id="IPR023828">
    <property type="entry name" value="Peptidase_S8_Ser-AS"/>
</dbReference>
<dbReference type="EMBL" id="CP042910">
    <property type="protein sequence ID" value="QEG18912.1"/>
    <property type="molecule type" value="Genomic_DNA"/>
</dbReference>
<keyword evidence="10" id="KW-1185">Reference proteome</keyword>
<gene>
    <name evidence="9" type="primary">aprX</name>
    <name evidence="9" type="ORF">GmarT_48060</name>
</gene>
<feature type="active site" description="Charge relay system" evidence="5">
    <location>
        <position position="406"/>
    </location>
</feature>
<evidence type="ECO:0000256" key="6">
    <source>
        <dbReference type="RuleBase" id="RU003355"/>
    </source>
</evidence>
<dbReference type="PRINTS" id="PR00723">
    <property type="entry name" value="SUBTILISIN"/>
</dbReference>
<dbReference type="PROSITE" id="PS00137">
    <property type="entry name" value="SUBTILASE_HIS"/>
    <property type="match status" value="1"/>
</dbReference>
<dbReference type="PANTHER" id="PTHR43806:SF11">
    <property type="entry name" value="CEREVISIN-RELATED"/>
    <property type="match status" value="1"/>
</dbReference>
<feature type="chain" id="PRO_5045894231" evidence="7">
    <location>
        <begin position="21"/>
        <end position="1247"/>
    </location>
</feature>
<feature type="active site" description="Charge relay system" evidence="5">
    <location>
        <position position="179"/>
    </location>
</feature>
<dbReference type="GO" id="GO:0008233">
    <property type="term" value="F:peptidase activity"/>
    <property type="evidence" value="ECO:0007669"/>
    <property type="project" value="UniProtKB-KW"/>
</dbReference>
<evidence type="ECO:0000256" key="1">
    <source>
        <dbReference type="ARBA" id="ARBA00011073"/>
    </source>
</evidence>
<dbReference type="PROSITE" id="PS00136">
    <property type="entry name" value="SUBTILASE_ASP"/>
    <property type="match status" value="1"/>
</dbReference>
<dbReference type="GeneID" id="98649259"/>
<feature type="domain" description="Peptidase S8/S53" evidence="8">
    <location>
        <begin position="170"/>
        <end position="608"/>
    </location>
</feature>
<evidence type="ECO:0000313" key="10">
    <source>
        <dbReference type="Proteomes" id="UP000322887"/>
    </source>
</evidence>
<accession>A0ABX5YTL4</accession>